<keyword evidence="2" id="KW-1185">Reference proteome</keyword>
<dbReference type="EMBL" id="JALJZS010000001">
    <property type="protein sequence ID" value="MCP1997871.1"/>
    <property type="molecule type" value="Genomic_DNA"/>
</dbReference>
<proteinExistence type="predicted"/>
<accession>A0ACC6AE34</accession>
<dbReference type="Proteomes" id="UP001205486">
    <property type="component" value="Unassembled WGS sequence"/>
</dbReference>
<comment type="caution">
    <text evidence="1">The sequence shown here is derived from an EMBL/GenBank/DDBJ whole genome shotgun (WGS) entry which is preliminary data.</text>
</comment>
<name>A0ACC6AE34_NITWI</name>
<organism evidence="1 2">
    <name type="scientific">Nitrobacter winogradskyi</name>
    <name type="common">Nitrobacter agilis</name>
    <dbReference type="NCBI Taxonomy" id="913"/>
    <lineage>
        <taxon>Bacteria</taxon>
        <taxon>Pseudomonadati</taxon>
        <taxon>Pseudomonadota</taxon>
        <taxon>Alphaproteobacteria</taxon>
        <taxon>Hyphomicrobiales</taxon>
        <taxon>Nitrobacteraceae</taxon>
        <taxon>Nitrobacter</taxon>
    </lineage>
</organism>
<evidence type="ECO:0000313" key="1">
    <source>
        <dbReference type="EMBL" id="MCP1997871.1"/>
    </source>
</evidence>
<evidence type="ECO:0000313" key="2">
    <source>
        <dbReference type="Proteomes" id="UP001205486"/>
    </source>
</evidence>
<reference evidence="1" key="1">
    <citation type="submission" date="2022-03" db="EMBL/GenBank/DDBJ databases">
        <title>Interactions between chemoautotrophic and heterotrophic bacteria.</title>
        <authorList>
            <person name="Santoro A."/>
        </authorList>
    </citation>
    <scope>NUCLEOTIDE SEQUENCE</scope>
    <source>
        <strain evidence="1">Nb-106</strain>
    </source>
</reference>
<protein>
    <submittedName>
        <fullName evidence="1">Uncharacterized protein</fullName>
    </submittedName>
</protein>
<sequence>MANAEVGARGQKAGEEAPPFTEASCGYLPYLI</sequence>
<gene>
    <name evidence="1" type="ORF">J2S34_000293</name>
</gene>